<evidence type="ECO:0000256" key="1">
    <source>
        <dbReference type="ARBA" id="ARBA00023015"/>
    </source>
</evidence>
<dbReference type="Pfam" id="PF07729">
    <property type="entry name" value="FCD"/>
    <property type="match status" value="1"/>
</dbReference>
<dbReference type="InterPro" id="IPR008920">
    <property type="entry name" value="TF_FadR/GntR_C"/>
</dbReference>
<dbReference type="SMART" id="SM00895">
    <property type="entry name" value="FCD"/>
    <property type="match status" value="1"/>
</dbReference>
<dbReference type="PANTHER" id="PTHR43537:SF5">
    <property type="entry name" value="UXU OPERON TRANSCRIPTIONAL REGULATOR"/>
    <property type="match status" value="1"/>
</dbReference>
<dbReference type="GO" id="GO:0003700">
    <property type="term" value="F:DNA-binding transcription factor activity"/>
    <property type="evidence" value="ECO:0007669"/>
    <property type="project" value="InterPro"/>
</dbReference>
<evidence type="ECO:0000256" key="3">
    <source>
        <dbReference type="ARBA" id="ARBA00023163"/>
    </source>
</evidence>
<proteinExistence type="predicted"/>
<dbReference type="InterPro" id="IPR011711">
    <property type="entry name" value="GntR_C"/>
</dbReference>
<gene>
    <name evidence="5" type="ORF">J5Y10_19615</name>
</gene>
<dbReference type="Gene3D" id="1.10.10.10">
    <property type="entry name" value="Winged helix-like DNA-binding domain superfamily/Winged helix DNA-binding domain"/>
    <property type="match status" value="1"/>
</dbReference>
<protein>
    <submittedName>
        <fullName evidence="5">GntR family transcriptional regulator</fullName>
    </submittedName>
</protein>
<dbReference type="Gene3D" id="1.20.120.530">
    <property type="entry name" value="GntR ligand-binding domain-like"/>
    <property type="match status" value="1"/>
</dbReference>
<dbReference type="InterPro" id="IPR000524">
    <property type="entry name" value="Tscrpt_reg_HTH_GntR"/>
</dbReference>
<dbReference type="InterPro" id="IPR036388">
    <property type="entry name" value="WH-like_DNA-bd_sf"/>
</dbReference>
<accession>A0A940N1H4</accession>
<keyword evidence="2" id="KW-0238">DNA-binding</keyword>
<reference evidence="5" key="1">
    <citation type="submission" date="2021-03" db="EMBL/GenBank/DDBJ databases">
        <authorList>
            <person name="So Y."/>
        </authorList>
    </citation>
    <scope>NUCLEOTIDE SEQUENCE</scope>
    <source>
        <strain evidence="5">SG15</strain>
    </source>
</reference>
<dbReference type="SUPFAM" id="SSF46785">
    <property type="entry name" value="Winged helix' DNA-binding domain"/>
    <property type="match status" value="1"/>
</dbReference>
<dbReference type="GO" id="GO:0003677">
    <property type="term" value="F:DNA binding"/>
    <property type="evidence" value="ECO:0007669"/>
    <property type="project" value="UniProtKB-KW"/>
</dbReference>
<dbReference type="RefSeq" id="WP_209375798.1">
    <property type="nucleotide sequence ID" value="NZ_JAGIZA010000013.1"/>
</dbReference>
<evidence type="ECO:0000313" key="6">
    <source>
        <dbReference type="Proteomes" id="UP000677537"/>
    </source>
</evidence>
<organism evidence="5 6">
    <name type="scientific">Roseomonas indoligenes</name>
    <dbReference type="NCBI Taxonomy" id="2820811"/>
    <lineage>
        <taxon>Bacteria</taxon>
        <taxon>Pseudomonadati</taxon>
        <taxon>Pseudomonadota</taxon>
        <taxon>Alphaproteobacteria</taxon>
        <taxon>Acetobacterales</taxon>
        <taxon>Roseomonadaceae</taxon>
        <taxon>Roseomonas</taxon>
    </lineage>
</organism>
<dbReference type="SUPFAM" id="SSF48008">
    <property type="entry name" value="GntR ligand-binding domain-like"/>
    <property type="match status" value="1"/>
</dbReference>
<dbReference type="AlphaFoldDB" id="A0A940N1H4"/>
<dbReference type="InterPro" id="IPR036390">
    <property type="entry name" value="WH_DNA-bd_sf"/>
</dbReference>
<evidence type="ECO:0000313" key="5">
    <source>
        <dbReference type="EMBL" id="MBP0495000.1"/>
    </source>
</evidence>
<keyword evidence="1" id="KW-0805">Transcription regulation</keyword>
<dbReference type="Pfam" id="PF00392">
    <property type="entry name" value="GntR"/>
    <property type="match status" value="1"/>
</dbReference>
<keyword evidence="3" id="KW-0804">Transcription</keyword>
<dbReference type="PANTHER" id="PTHR43537">
    <property type="entry name" value="TRANSCRIPTIONAL REGULATOR, GNTR FAMILY"/>
    <property type="match status" value="1"/>
</dbReference>
<dbReference type="CDD" id="cd07377">
    <property type="entry name" value="WHTH_GntR"/>
    <property type="match status" value="1"/>
</dbReference>
<dbReference type="Proteomes" id="UP000677537">
    <property type="component" value="Unassembled WGS sequence"/>
</dbReference>
<comment type="caution">
    <text evidence="5">The sequence shown here is derived from an EMBL/GenBank/DDBJ whole genome shotgun (WGS) entry which is preliminary data.</text>
</comment>
<dbReference type="PROSITE" id="PS50949">
    <property type="entry name" value="HTH_GNTR"/>
    <property type="match status" value="1"/>
</dbReference>
<sequence>MTLDHSVRKPLSARKPLAGAAAIHFPSRQDVIAAALRERILRGELAGGSRLDIDEIAAAHGVSRTPVRDALKQLETEGLVQVFPYRGVEVTTLTQADLEELFSIRVALEQLCIGRVIERVTPQQLEGMRRTLRRMDRLKRRDEGWTDLNTEFHNAIYDAAGWPRLADMLRTQRVNIERYVRARAGDLGTDRQQAQHWTLLEAMEKGDRPTALATIQAHYMDTVATMSLPAGGAG</sequence>
<dbReference type="SMART" id="SM00345">
    <property type="entry name" value="HTH_GNTR"/>
    <property type="match status" value="1"/>
</dbReference>
<dbReference type="EMBL" id="JAGIZA010000013">
    <property type="protein sequence ID" value="MBP0495000.1"/>
    <property type="molecule type" value="Genomic_DNA"/>
</dbReference>
<evidence type="ECO:0000259" key="4">
    <source>
        <dbReference type="PROSITE" id="PS50949"/>
    </source>
</evidence>
<evidence type="ECO:0000256" key="2">
    <source>
        <dbReference type="ARBA" id="ARBA00023125"/>
    </source>
</evidence>
<keyword evidence="6" id="KW-1185">Reference proteome</keyword>
<name>A0A940N1H4_9PROT</name>
<feature type="domain" description="HTH gntR-type" evidence="4">
    <location>
        <begin position="26"/>
        <end position="93"/>
    </location>
</feature>